<dbReference type="GO" id="GO:0008448">
    <property type="term" value="F:N-acetylglucosamine-6-phosphate deacetylase activity"/>
    <property type="evidence" value="ECO:0007669"/>
    <property type="project" value="InterPro"/>
</dbReference>
<proteinExistence type="inferred from homology"/>
<dbReference type="Proteomes" id="UP000031129">
    <property type="component" value="Chromosome"/>
</dbReference>
<dbReference type="Gene3D" id="2.30.40.10">
    <property type="entry name" value="Urease, subunit C, domain 1"/>
    <property type="match status" value="1"/>
</dbReference>
<evidence type="ECO:0000256" key="7">
    <source>
        <dbReference type="PIRSR" id="PIRSR038994-2"/>
    </source>
</evidence>
<feature type="binding site" evidence="8">
    <location>
        <position position="128"/>
    </location>
    <ligand>
        <name>Zn(2+)</name>
        <dbReference type="ChEBI" id="CHEBI:29105"/>
    </ligand>
</feature>
<feature type="binding site" evidence="7">
    <location>
        <begin position="214"/>
        <end position="215"/>
    </location>
    <ligand>
        <name>substrate</name>
    </ligand>
</feature>
<feature type="binding site" evidence="8">
    <location>
        <position position="191"/>
    </location>
    <ligand>
        <name>Zn(2+)</name>
        <dbReference type="ChEBI" id="CHEBI:29105"/>
    </ligand>
</feature>
<dbReference type="GO" id="GO:0046872">
    <property type="term" value="F:metal ion binding"/>
    <property type="evidence" value="ECO:0007669"/>
    <property type="project" value="UniProtKB-KW"/>
</dbReference>
<dbReference type="SUPFAM" id="SSF51556">
    <property type="entry name" value="Metallo-dependent hydrolases"/>
    <property type="match status" value="1"/>
</dbReference>
<feature type="binding site" evidence="8">
    <location>
        <position position="211"/>
    </location>
    <ligand>
        <name>Zn(2+)</name>
        <dbReference type="ChEBI" id="CHEBI:29105"/>
    </ligand>
</feature>
<gene>
    <name evidence="10" type="primary">nagA</name>
    <name evidence="10" type="ORF">MYF_02755</name>
</gene>
<keyword evidence="11" id="KW-1185">Reference proteome</keyword>
<keyword evidence="2 8" id="KW-0479">Metal-binding</keyword>
<evidence type="ECO:0000256" key="8">
    <source>
        <dbReference type="PIRSR" id="PIRSR038994-3"/>
    </source>
</evidence>
<feature type="domain" description="Amidohydrolase-related" evidence="9">
    <location>
        <begin position="46"/>
        <end position="374"/>
    </location>
</feature>
<evidence type="ECO:0000256" key="3">
    <source>
        <dbReference type="ARBA" id="ARBA00022801"/>
    </source>
</evidence>
<dbReference type="EMBL" id="CP007585">
    <property type="protein sequence ID" value="AJC50042.1"/>
    <property type="molecule type" value="Genomic_DNA"/>
</dbReference>
<dbReference type="PANTHER" id="PTHR11113">
    <property type="entry name" value="N-ACETYLGLUCOSAMINE-6-PHOSPHATE DEACETYLASE"/>
    <property type="match status" value="1"/>
</dbReference>
<dbReference type="InterPro" id="IPR032466">
    <property type="entry name" value="Metal_Hydrolase"/>
</dbReference>
<dbReference type="PIRSF" id="PIRSF038994">
    <property type="entry name" value="NagA"/>
    <property type="match status" value="1"/>
</dbReference>
<comment type="similarity">
    <text evidence="1 5">Belongs to the metallo-dependent hydrolases superfamily. NagA family.</text>
</comment>
<dbReference type="STRING" id="743971.MYF_02755"/>
<dbReference type="InterPro" id="IPR006680">
    <property type="entry name" value="Amidohydro-rel"/>
</dbReference>
<dbReference type="AlphaFoldDB" id="A0A0A8E8W6"/>
<dbReference type="HOGENOM" id="CLU_032482_2_1_14"/>
<dbReference type="GO" id="GO:0006046">
    <property type="term" value="P:N-acetylglucosamine catabolic process"/>
    <property type="evidence" value="ECO:0007669"/>
    <property type="project" value="TreeGrafter"/>
</dbReference>
<evidence type="ECO:0000259" key="9">
    <source>
        <dbReference type="Pfam" id="PF01979"/>
    </source>
</evidence>
<evidence type="ECO:0000256" key="4">
    <source>
        <dbReference type="ARBA" id="ARBA00023277"/>
    </source>
</evidence>
<keyword evidence="4 5" id="KW-0119">Carbohydrate metabolism</keyword>
<sequence length="384" mass="44475">MIYKNLRIVSHSDEFIGWIELDKNGVIVNLSSGNTEFSGIDCKNYVLLPAFIDSHTHGGYGFSFDDFSDSYWEQNFLDYKEKLHKFEGVAGIFGTTITQQWEKIKKNSEFFLFLLNKYPNFLLNWYLEGPFISKKKKGAHNQNLIIKPKKEHFKFLAEKFNKKITVVVAPEKTSEKLIDSFYKTINFAIGHSNSFDFKKNHNLKKYYKFTHFFNGCSNFDHRKQSLVNLIFESKLPKNFLVELIADGLHIKNSTLKFAIKNIKKENWVAVSDSLAQKGLDDGLYKLGQLKIEKKGDLFYLKNSKQIAGSGMSYLKMIKNLKLNLKLSWQEIVFCSSYNVANSLGILDFFGTIKIGQKANFIILDDKFELKMAIIFGQIYREFAK</sequence>
<evidence type="ECO:0000256" key="5">
    <source>
        <dbReference type="PIRNR" id="PIRNR038994"/>
    </source>
</evidence>
<evidence type="ECO:0000313" key="11">
    <source>
        <dbReference type="Proteomes" id="UP000031129"/>
    </source>
</evidence>
<dbReference type="Pfam" id="PF01979">
    <property type="entry name" value="Amidohydro_1"/>
    <property type="match status" value="1"/>
</dbReference>
<dbReference type="KEGG" id="mfq:MYF_02755"/>
<evidence type="ECO:0000256" key="1">
    <source>
        <dbReference type="ARBA" id="ARBA00010716"/>
    </source>
</evidence>
<evidence type="ECO:0000313" key="10">
    <source>
        <dbReference type="EMBL" id="AJC50042.1"/>
    </source>
</evidence>
<dbReference type="InterPro" id="IPR003764">
    <property type="entry name" value="GlcNAc_6-P_deAcase"/>
</dbReference>
<protein>
    <submittedName>
        <fullName evidence="10">N-acetylglucosamine-6-phosphate deacetylase</fullName>
    </submittedName>
</protein>
<feature type="active site" description="Proton donor/acceptor" evidence="6">
    <location>
        <position position="272"/>
    </location>
</feature>
<accession>A0A0A8E8W6</accession>
<feature type="binding site" evidence="7">
    <location>
        <position position="249"/>
    </location>
    <ligand>
        <name>substrate</name>
    </ligand>
</feature>
<keyword evidence="3 5" id="KW-0378">Hydrolase</keyword>
<dbReference type="OrthoDB" id="9776488at2"/>
<dbReference type="PANTHER" id="PTHR11113:SF14">
    <property type="entry name" value="N-ACETYLGLUCOSAMINE-6-PHOSPHATE DEACETYLASE"/>
    <property type="match status" value="1"/>
</dbReference>
<evidence type="ECO:0000256" key="6">
    <source>
        <dbReference type="PIRSR" id="PIRSR038994-1"/>
    </source>
</evidence>
<name>A0A0A8E8W6_MESFC</name>
<feature type="binding site" evidence="7">
    <location>
        <position position="222"/>
    </location>
    <ligand>
        <name>substrate</name>
    </ligand>
</feature>
<dbReference type="SUPFAM" id="SSF51338">
    <property type="entry name" value="Composite domain of metallo-dependent hydrolases"/>
    <property type="match status" value="1"/>
</dbReference>
<dbReference type="Gene3D" id="3.20.20.140">
    <property type="entry name" value="Metal-dependent hydrolases"/>
    <property type="match status" value="1"/>
</dbReference>
<feature type="binding site" evidence="7">
    <location>
        <position position="139"/>
    </location>
    <ligand>
        <name>substrate</name>
    </ligand>
</feature>
<comment type="cofactor">
    <cofactor evidence="8">
        <name>a divalent metal cation</name>
        <dbReference type="ChEBI" id="CHEBI:60240"/>
    </cofactor>
    <text evidence="8">Binds 1 divalent metal cation per subunit.</text>
</comment>
<reference evidence="10 11" key="1">
    <citation type="journal article" date="2015" name="Genome Announc.">
        <title>Complete Genome Sequence of Mycoplasma flocculare Strain Ms42T (ATCC 27399T).</title>
        <authorList>
            <person name="Calcutt M.J."/>
            <person name="Foecking M.F."/>
            <person name="Heidari M.B."/>
            <person name="McIntosh M.A."/>
        </authorList>
    </citation>
    <scope>NUCLEOTIDE SEQUENCE [LARGE SCALE GENOMIC DNA]</scope>
    <source>
        <strain evidence="11">ATCC 27399</strain>
    </source>
</reference>
<evidence type="ECO:0000256" key="2">
    <source>
        <dbReference type="ARBA" id="ARBA00022723"/>
    </source>
</evidence>
<dbReference type="RefSeq" id="WP_002557703.1">
    <property type="nucleotide sequence ID" value="NZ_CP007585.1"/>
</dbReference>
<feature type="binding site" evidence="7">
    <location>
        <begin position="306"/>
        <end position="308"/>
    </location>
    <ligand>
        <name>substrate</name>
    </ligand>
</feature>
<dbReference type="InterPro" id="IPR011059">
    <property type="entry name" value="Metal-dep_hydrolase_composite"/>
</dbReference>
<organism evidence="10 11">
    <name type="scientific">Mesomycoplasma flocculare ATCC 27399</name>
    <dbReference type="NCBI Taxonomy" id="743971"/>
    <lineage>
        <taxon>Bacteria</taxon>
        <taxon>Bacillati</taxon>
        <taxon>Mycoplasmatota</taxon>
        <taxon>Mycoplasmoidales</taxon>
        <taxon>Metamycoplasmataceae</taxon>
        <taxon>Mesomycoplasma</taxon>
    </lineage>
</organism>